<dbReference type="Gene3D" id="3.10.105.10">
    <property type="entry name" value="Dipeptide-binding Protein, Domain 3"/>
    <property type="match status" value="1"/>
</dbReference>
<comment type="similarity">
    <text evidence="2">Belongs to the bacterial solute-binding protein 5 family.</text>
</comment>
<dbReference type="CDD" id="cd08500">
    <property type="entry name" value="PBP2_NikA_DppA_OppA_like_4"/>
    <property type="match status" value="1"/>
</dbReference>
<evidence type="ECO:0000256" key="1">
    <source>
        <dbReference type="ARBA" id="ARBA00004418"/>
    </source>
</evidence>
<dbReference type="PANTHER" id="PTHR30290:SF62">
    <property type="entry name" value="OLIGOPEPTIDE ABC TRANSPORTER, PERIPLASMIC OLIGOPEPTIDE-BINDING PROTEIN"/>
    <property type="match status" value="1"/>
</dbReference>
<organism evidence="4 5">
    <name type="scientific">Arboricoccus pini</name>
    <dbReference type="NCBI Taxonomy" id="1963835"/>
    <lineage>
        <taxon>Bacteria</taxon>
        <taxon>Pseudomonadati</taxon>
        <taxon>Pseudomonadota</taxon>
        <taxon>Alphaproteobacteria</taxon>
        <taxon>Geminicoccales</taxon>
        <taxon>Geminicoccaceae</taxon>
        <taxon>Arboricoccus</taxon>
    </lineage>
</organism>
<sequence>MSPWINRVVVSLSILLVAETVKAEPPATPLVVNDMATIGRPGGELHMLISREADTRLLYIYGHARLVGYDRKLNLHPDILESYDIEDDRVFTMHLRKGHRWSDGQPFTTEDFRFWWEDIANNKRLRPSGPPIWMLVDGKPPRVDILDAQTIRYSWDKPNPFFLSEIASASAEVIYAPAHYLKQFHERYADPATLAQLVASSKSRDWGSLFGRRDRATKFDSPDMPTLQPWMLANGPPADRYVAVRNPYYYKVDSKGQQLPYIDKLIFDLVDTKLVPVKTGAGETDLQARGLSFKDYTFLRDSETRNGLATLLWPEGKSSHLAIYPNLNATDPDLRDLIRDRRFRLALSLSLDRKAISEYLYFGLATPANNTVLDASPLYSDEVGRACLGHDLDKANQLLDEIGLARRNSSGVRLMPDGRPLDIVLETEGGDTEQADLGELVRDMWREIGIAIHVKPADREVLRDRVFAGDAVMTITSGIDNGLPTAEMSPDAYAPTSQFDQLQWPKWGQYYETSGQAGEKPDLPAAKELMELYAKWVGSDTQKQRAAIWKEILPLYANQCFTIGTVASVQQPIAVRKTLRNVPAKAVWNWEPQAQFGLYNPETFWLDNP</sequence>
<dbReference type="EMBL" id="FYEH01000001">
    <property type="protein sequence ID" value="SNB53121.1"/>
    <property type="molecule type" value="Genomic_DNA"/>
</dbReference>
<evidence type="ECO:0000259" key="3">
    <source>
        <dbReference type="Pfam" id="PF00496"/>
    </source>
</evidence>
<dbReference type="Pfam" id="PF00496">
    <property type="entry name" value="SBP_bac_5"/>
    <property type="match status" value="1"/>
</dbReference>
<feature type="domain" description="Solute-binding protein family 5" evidence="3">
    <location>
        <begin position="75"/>
        <end position="488"/>
    </location>
</feature>
<evidence type="ECO:0000313" key="5">
    <source>
        <dbReference type="Proteomes" id="UP000197065"/>
    </source>
</evidence>
<evidence type="ECO:0000256" key="2">
    <source>
        <dbReference type="ARBA" id="ARBA00005695"/>
    </source>
</evidence>
<dbReference type="RefSeq" id="WP_088559648.1">
    <property type="nucleotide sequence ID" value="NZ_FYEH01000001.1"/>
</dbReference>
<dbReference type="PANTHER" id="PTHR30290">
    <property type="entry name" value="PERIPLASMIC BINDING COMPONENT OF ABC TRANSPORTER"/>
    <property type="match status" value="1"/>
</dbReference>
<evidence type="ECO:0000313" key="4">
    <source>
        <dbReference type="EMBL" id="SNB53121.1"/>
    </source>
</evidence>
<dbReference type="AlphaFoldDB" id="A0A212Q187"/>
<dbReference type="Proteomes" id="UP000197065">
    <property type="component" value="Unassembled WGS sequence"/>
</dbReference>
<accession>A0A212Q187</accession>
<dbReference type="OrthoDB" id="9803988at2"/>
<dbReference type="GO" id="GO:1904680">
    <property type="term" value="F:peptide transmembrane transporter activity"/>
    <property type="evidence" value="ECO:0007669"/>
    <property type="project" value="TreeGrafter"/>
</dbReference>
<dbReference type="InterPro" id="IPR000914">
    <property type="entry name" value="SBP_5_dom"/>
</dbReference>
<dbReference type="Gene3D" id="3.40.190.10">
    <property type="entry name" value="Periplasmic binding protein-like II"/>
    <property type="match status" value="1"/>
</dbReference>
<protein>
    <submittedName>
        <fullName evidence="4">Peptide/nickel transport system substrate-binding protein</fullName>
    </submittedName>
</protein>
<dbReference type="InterPro" id="IPR039424">
    <property type="entry name" value="SBP_5"/>
</dbReference>
<name>A0A212Q187_9PROT</name>
<comment type="subcellular location">
    <subcellularLocation>
        <location evidence="1">Periplasm</location>
    </subcellularLocation>
</comment>
<dbReference type="GO" id="GO:0015833">
    <property type="term" value="P:peptide transport"/>
    <property type="evidence" value="ECO:0007669"/>
    <property type="project" value="TreeGrafter"/>
</dbReference>
<proteinExistence type="inferred from homology"/>
<keyword evidence="5" id="KW-1185">Reference proteome</keyword>
<reference evidence="4 5" key="1">
    <citation type="submission" date="2017-06" db="EMBL/GenBank/DDBJ databases">
        <authorList>
            <person name="Kim H.J."/>
            <person name="Triplett B.A."/>
        </authorList>
    </citation>
    <scope>NUCLEOTIDE SEQUENCE [LARGE SCALE GENOMIC DNA]</scope>
    <source>
        <strain evidence="4 5">B29T1</strain>
    </source>
</reference>
<gene>
    <name evidence="4" type="ORF">SAMN07250955_101341</name>
</gene>
<dbReference type="SUPFAM" id="SSF53850">
    <property type="entry name" value="Periplasmic binding protein-like II"/>
    <property type="match status" value="1"/>
</dbReference>